<dbReference type="OrthoDB" id="9808310at2"/>
<accession>A0A1I6SHC7</accession>
<keyword evidence="1" id="KW-0575">Peroxidase</keyword>
<dbReference type="RefSeq" id="WP_038267404.1">
    <property type="nucleotide sequence ID" value="NZ_FPAG01000004.1"/>
</dbReference>
<organism evidence="1 2">
    <name type="scientific">Zhouia amylolytica</name>
    <dbReference type="NCBI Taxonomy" id="376730"/>
    <lineage>
        <taxon>Bacteria</taxon>
        <taxon>Pseudomonadati</taxon>
        <taxon>Bacteroidota</taxon>
        <taxon>Flavobacteriia</taxon>
        <taxon>Flavobacteriales</taxon>
        <taxon>Flavobacteriaceae</taxon>
        <taxon>Zhouia</taxon>
    </lineage>
</organism>
<keyword evidence="1" id="KW-0560">Oxidoreductase</keyword>
<dbReference type="PANTHER" id="PTHR35446">
    <property type="entry name" value="SI:CH211-175M2.5"/>
    <property type="match status" value="1"/>
</dbReference>
<dbReference type="GO" id="GO:0004601">
    <property type="term" value="F:peroxidase activity"/>
    <property type="evidence" value="ECO:0007669"/>
    <property type="project" value="UniProtKB-KW"/>
</dbReference>
<dbReference type="Proteomes" id="UP000183209">
    <property type="component" value="Unassembled WGS sequence"/>
</dbReference>
<protein>
    <submittedName>
        <fullName evidence="1">Uncharacterized peroxidase-related enzyme</fullName>
    </submittedName>
</protein>
<dbReference type="SUPFAM" id="SSF69118">
    <property type="entry name" value="AhpD-like"/>
    <property type="match status" value="1"/>
</dbReference>
<evidence type="ECO:0000313" key="2">
    <source>
        <dbReference type="Proteomes" id="UP000183209"/>
    </source>
</evidence>
<dbReference type="EMBL" id="FPAG01000004">
    <property type="protein sequence ID" value="SFS76337.1"/>
    <property type="molecule type" value="Genomic_DNA"/>
</dbReference>
<evidence type="ECO:0000313" key="1">
    <source>
        <dbReference type="EMBL" id="SFS76337.1"/>
    </source>
</evidence>
<gene>
    <name evidence="1" type="ORF">SAMN04487906_1614</name>
</gene>
<dbReference type="AlphaFoldDB" id="A0A1I6SHC7"/>
<sequence>MQRIEALNPEQTTGPSKDLFEAIQSKLGMVPNMMRTMGNSPAVLGGYLSLSESLGKSTLGGKLGELIALTVANVNGCNYCNAAHSFIGEKLVGIDANTIENAKAGKGNDAKTQAALTFAQVLLAKRGSVSTEDFNAVKGAGYTDAEIAEIIGHTVLNIFTNYFNNAIEVVVDFPETALVETSTF</sequence>
<name>A0A1I6SHC7_9FLAO</name>
<proteinExistence type="predicted"/>
<dbReference type="PANTHER" id="PTHR35446:SF3">
    <property type="entry name" value="CMD DOMAIN-CONTAINING PROTEIN"/>
    <property type="match status" value="1"/>
</dbReference>
<dbReference type="InterPro" id="IPR029032">
    <property type="entry name" value="AhpD-like"/>
</dbReference>
<reference evidence="1 2" key="1">
    <citation type="submission" date="2016-10" db="EMBL/GenBank/DDBJ databases">
        <authorList>
            <person name="de Groot N.N."/>
        </authorList>
    </citation>
    <scope>NUCLEOTIDE SEQUENCE [LARGE SCALE GENOMIC DNA]</scope>
    <source>
        <strain evidence="1 2">CGMCC 1.6114</strain>
    </source>
</reference>
<dbReference type="Gene3D" id="1.20.1290.10">
    <property type="entry name" value="AhpD-like"/>
    <property type="match status" value="1"/>
</dbReference>